<evidence type="ECO:0000256" key="1">
    <source>
        <dbReference type="ARBA" id="ARBA00004448"/>
    </source>
</evidence>
<dbReference type="SUPFAM" id="SSF103506">
    <property type="entry name" value="Mitochondrial carrier"/>
    <property type="match status" value="1"/>
</dbReference>
<dbReference type="InterPro" id="IPR050391">
    <property type="entry name" value="Mito_Metabolite_Transporter"/>
</dbReference>
<evidence type="ECO:0000256" key="9">
    <source>
        <dbReference type="ARBA" id="ARBA00023136"/>
    </source>
</evidence>
<feature type="repeat" description="Solcar" evidence="10">
    <location>
        <begin position="106"/>
        <end position="197"/>
    </location>
</feature>
<evidence type="ECO:0000256" key="4">
    <source>
        <dbReference type="ARBA" id="ARBA00022692"/>
    </source>
</evidence>
<evidence type="ECO:0000256" key="5">
    <source>
        <dbReference type="ARBA" id="ARBA00022737"/>
    </source>
</evidence>
<dbReference type="GO" id="GO:0055085">
    <property type="term" value="P:transmembrane transport"/>
    <property type="evidence" value="ECO:0007669"/>
    <property type="project" value="InterPro"/>
</dbReference>
<dbReference type="GO" id="GO:0005743">
    <property type="term" value="C:mitochondrial inner membrane"/>
    <property type="evidence" value="ECO:0007669"/>
    <property type="project" value="UniProtKB-SubCell"/>
</dbReference>
<dbReference type="PROSITE" id="PS50920">
    <property type="entry name" value="SOLCAR"/>
    <property type="match status" value="3"/>
</dbReference>
<protein>
    <submittedName>
        <fullName evidence="13">Putative mitochondrial fatty acid anion carrier protein/uncoupling protein</fullName>
    </submittedName>
</protein>
<evidence type="ECO:0000313" key="13">
    <source>
        <dbReference type="EMBL" id="JAW11549.1"/>
    </source>
</evidence>
<dbReference type="InterPro" id="IPR023395">
    <property type="entry name" value="MCP_dom_sf"/>
</dbReference>
<feature type="transmembrane region" description="Helical" evidence="12">
    <location>
        <begin position="12"/>
        <end position="30"/>
    </location>
</feature>
<evidence type="ECO:0000256" key="7">
    <source>
        <dbReference type="ARBA" id="ARBA00022989"/>
    </source>
</evidence>
<evidence type="ECO:0000256" key="2">
    <source>
        <dbReference type="ARBA" id="ARBA00006375"/>
    </source>
</evidence>
<keyword evidence="5" id="KW-0677">Repeat</keyword>
<accession>A0A224XUA2</accession>
<feature type="repeat" description="Solcar" evidence="10">
    <location>
        <begin position="14"/>
        <end position="99"/>
    </location>
</feature>
<dbReference type="Pfam" id="PF00153">
    <property type="entry name" value="Mito_carr"/>
    <property type="match status" value="3"/>
</dbReference>
<keyword evidence="4 10" id="KW-0812">Transmembrane</keyword>
<dbReference type="AlphaFoldDB" id="A0A224XUA2"/>
<comment type="similarity">
    <text evidence="2 11">Belongs to the mitochondrial carrier (TC 2.A.29) family.</text>
</comment>
<evidence type="ECO:0000256" key="11">
    <source>
        <dbReference type="RuleBase" id="RU000488"/>
    </source>
</evidence>
<evidence type="ECO:0000256" key="10">
    <source>
        <dbReference type="PROSITE-ProRule" id="PRU00282"/>
    </source>
</evidence>
<dbReference type="Gene3D" id="1.50.40.10">
    <property type="entry name" value="Mitochondrial carrier domain"/>
    <property type="match status" value="1"/>
</dbReference>
<name>A0A224XUA2_9HEMI</name>
<dbReference type="PANTHER" id="PTHR45618">
    <property type="entry name" value="MITOCHONDRIAL DICARBOXYLATE CARRIER-RELATED"/>
    <property type="match status" value="1"/>
</dbReference>
<evidence type="ECO:0000256" key="3">
    <source>
        <dbReference type="ARBA" id="ARBA00022448"/>
    </source>
</evidence>
<keyword evidence="3 11" id="KW-0813">Transport</keyword>
<dbReference type="InterPro" id="IPR002067">
    <property type="entry name" value="MCP"/>
</dbReference>
<dbReference type="PRINTS" id="PR00784">
    <property type="entry name" value="MTUNCOUPLING"/>
</dbReference>
<dbReference type="FunFam" id="1.50.40.10:FF:000009">
    <property type="entry name" value="Mitochondrial 2-oxoglutarate/malate carrier protein"/>
    <property type="match status" value="1"/>
</dbReference>
<sequence>MSKSHEEGKVPNYVKFIISGLACCGAVVFCQPIDVIKNRMQLSGEGGKQRDHKTSLHAVKNIVQNEGFIALYDGFTANIARQIAYTMTRLGVFQIAVEQLETKGVSGFQAQVGSGLFAGFFASLVATPTDVALVRMTADRRLPENEQRKYKHVIDALIRIPKEEGIAALWTGVTPTVLRAMIGTAAQLVSYVQAKHYLVDKGYMKDGLGCHFTSSLISGFVYAFITTPLDVAKTRVQTMKTINGVPEYSGMFDVWVKTVKKEGVSALWKGFGPYYFRIAPNTVLLFVFVEQLTYLYKAYVLGDPSAKGGL</sequence>
<keyword evidence="8" id="KW-0496">Mitochondrion</keyword>
<keyword evidence="6" id="KW-0999">Mitochondrion inner membrane</keyword>
<evidence type="ECO:0000256" key="12">
    <source>
        <dbReference type="SAM" id="Phobius"/>
    </source>
</evidence>
<evidence type="ECO:0000256" key="8">
    <source>
        <dbReference type="ARBA" id="ARBA00023128"/>
    </source>
</evidence>
<keyword evidence="9 10" id="KW-0472">Membrane</keyword>
<proteinExistence type="inferred from homology"/>
<reference evidence="13" key="1">
    <citation type="journal article" date="2018" name="PLoS Negl. Trop. Dis.">
        <title>An insight into the salivary gland and fat body transcriptome of Panstrongylus lignarius (Hemiptera: Heteroptera), the main vector of Chagas disease in Peru.</title>
        <authorList>
            <person name="Nevoa J.C."/>
            <person name="Mendes M.T."/>
            <person name="da Silva M.V."/>
            <person name="Soares S.C."/>
            <person name="Oliveira C.J.F."/>
            <person name="Ribeiro J.M.C."/>
        </authorList>
    </citation>
    <scope>NUCLEOTIDE SEQUENCE</scope>
</reference>
<feature type="repeat" description="Solcar" evidence="10">
    <location>
        <begin position="206"/>
        <end position="295"/>
    </location>
</feature>
<keyword evidence="7 12" id="KW-1133">Transmembrane helix</keyword>
<comment type="subcellular location">
    <subcellularLocation>
        <location evidence="1">Mitochondrion inner membrane</location>
        <topology evidence="1">Multi-pass membrane protein</topology>
    </subcellularLocation>
</comment>
<dbReference type="InterPro" id="IPR018108">
    <property type="entry name" value="MCP_transmembrane"/>
</dbReference>
<organism evidence="13">
    <name type="scientific">Panstrongylus lignarius</name>
    <dbReference type="NCBI Taxonomy" id="156445"/>
    <lineage>
        <taxon>Eukaryota</taxon>
        <taxon>Metazoa</taxon>
        <taxon>Ecdysozoa</taxon>
        <taxon>Arthropoda</taxon>
        <taxon>Hexapoda</taxon>
        <taxon>Insecta</taxon>
        <taxon>Pterygota</taxon>
        <taxon>Neoptera</taxon>
        <taxon>Paraneoptera</taxon>
        <taxon>Hemiptera</taxon>
        <taxon>Heteroptera</taxon>
        <taxon>Panheteroptera</taxon>
        <taxon>Cimicomorpha</taxon>
        <taxon>Reduviidae</taxon>
        <taxon>Triatominae</taxon>
        <taxon>Panstrongylus</taxon>
    </lineage>
</organism>
<dbReference type="EMBL" id="GFTR01004877">
    <property type="protein sequence ID" value="JAW11549.1"/>
    <property type="molecule type" value="Transcribed_RNA"/>
</dbReference>
<evidence type="ECO:0000256" key="6">
    <source>
        <dbReference type="ARBA" id="ARBA00022792"/>
    </source>
</evidence>